<evidence type="ECO:0000313" key="2">
    <source>
        <dbReference type="Proteomes" id="UP000236884"/>
    </source>
</evidence>
<evidence type="ECO:0000313" key="1">
    <source>
        <dbReference type="EMBL" id="BAT58710.1"/>
    </source>
</evidence>
<dbReference type="Proteomes" id="UP000236884">
    <property type="component" value="Chromosome"/>
</dbReference>
<dbReference type="EMBL" id="AP014946">
    <property type="protein sequence ID" value="BAT58710.1"/>
    <property type="molecule type" value="Genomic_DNA"/>
</dbReference>
<name>A0A0S3PRY5_9BRAD</name>
<dbReference type="AlphaFoldDB" id="A0A0S3PRY5"/>
<gene>
    <name evidence="1" type="ORF">GJW-30_1_01237</name>
</gene>
<dbReference type="RefSeq" id="WP_157746699.1">
    <property type="nucleotide sequence ID" value="NZ_AP014946.1"/>
</dbReference>
<keyword evidence="2" id="KW-1185">Reference proteome</keyword>
<dbReference type="KEGG" id="vgo:GJW-30_1_01237"/>
<protein>
    <submittedName>
        <fullName evidence="1">Uncharacterized protein</fullName>
    </submittedName>
</protein>
<reference evidence="1 2" key="1">
    <citation type="submission" date="2015-08" db="EMBL/GenBank/DDBJ databases">
        <title>Investigation of the bacterial diversity of lava forest soil.</title>
        <authorList>
            <person name="Lee J.S."/>
        </authorList>
    </citation>
    <scope>NUCLEOTIDE SEQUENCE [LARGE SCALE GENOMIC DNA]</scope>
    <source>
        <strain evidence="1 2">GJW-30</strain>
    </source>
</reference>
<proteinExistence type="predicted"/>
<organism evidence="1 2">
    <name type="scientific">Variibacter gotjawalensis</name>
    <dbReference type="NCBI Taxonomy" id="1333996"/>
    <lineage>
        <taxon>Bacteria</taxon>
        <taxon>Pseudomonadati</taxon>
        <taxon>Pseudomonadota</taxon>
        <taxon>Alphaproteobacteria</taxon>
        <taxon>Hyphomicrobiales</taxon>
        <taxon>Nitrobacteraceae</taxon>
        <taxon>Variibacter</taxon>
    </lineage>
</organism>
<sequence length="54" mass="6152">MFDSAYLRQQAERCERLARECAVEDIAKELKRMASRYTAQADSARSIELTARAA</sequence>
<accession>A0A0S3PRY5</accession>